<reference evidence="1" key="1">
    <citation type="journal article" date="2017" name="Syst. Appl. Microbiol.">
        <title>Soybeans inoculated with root zone soils of Canadian native legumes harbour diverse and novel Bradyrhizobium spp. that possess agricultural potential.</title>
        <authorList>
            <person name="Bromfield E.S.P."/>
            <person name="Cloutier S."/>
            <person name="Tambong J.T."/>
            <person name="Tran Thi T.V."/>
        </authorList>
    </citation>
    <scope>NUCLEOTIDE SEQUENCE</scope>
    <source>
        <strain evidence="1">1S5</strain>
    </source>
</reference>
<sequence length="145" mass="16299">MFAKPGASHEAIFSNAWGWMYSKLADFGPSTVVWEAPMPTSFSRGRSNVNTTTLLYGLPAVIGACAYRCGLYDIRKADTRDVRLHFIGCNPKRDRAKSMVMRQCRAMDWEVEDDNEADALATWHYMCSLIRPQLALVTTPLFAKA</sequence>
<dbReference type="Proteomes" id="UP000551709">
    <property type="component" value="Chromosome"/>
</dbReference>
<evidence type="ECO:0000313" key="1">
    <source>
        <dbReference type="EMBL" id="UPT91131.1"/>
    </source>
</evidence>
<dbReference type="RefSeq" id="WP_166097222.1">
    <property type="nucleotide sequence ID" value="NZ_CP096255.1"/>
</dbReference>
<dbReference type="AlphaFoldDB" id="A0A8T5VFB6"/>
<organism evidence="1 2">
    <name type="scientific">Bradyrhizobium barranii subsp. apii</name>
    <dbReference type="NCBI Taxonomy" id="2819348"/>
    <lineage>
        <taxon>Bacteria</taxon>
        <taxon>Pseudomonadati</taxon>
        <taxon>Pseudomonadota</taxon>
        <taxon>Alphaproteobacteria</taxon>
        <taxon>Hyphomicrobiales</taxon>
        <taxon>Nitrobacteraceae</taxon>
        <taxon>Bradyrhizobium</taxon>
        <taxon>Bradyrhizobium barranii</taxon>
    </lineage>
</organism>
<dbReference type="Gene3D" id="3.30.420.10">
    <property type="entry name" value="Ribonuclease H-like superfamily/Ribonuclease H"/>
    <property type="match status" value="1"/>
</dbReference>
<dbReference type="GO" id="GO:0003676">
    <property type="term" value="F:nucleic acid binding"/>
    <property type="evidence" value="ECO:0007669"/>
    <property type="project" value="InterPro"/>
</dbReference>
<dbReference type="EMBL" id="CP096255">
    <property type="protein sequence ID" value="UPT91131.1"/>
    <property type="molecule type" value="Genomic_DNA"/>
</dbReference>
<evidence type="ECO:0000313" key="2">
    <source>
        <dbReference type="Proteomes" id="UP000551709"/>
    </source>
</evidence>
<gene>
    <name evidence="1" type="ORF">HAP41_0000020705</name>
</gene>
<dbReference type="InterPro" id="IPR036397">
    <property type="entry name" value="RNaseH_sf"/>
</dbReference>
<reference evidence="1" key="2">
    <citation type="submission" date="2022-04" db="EMBL/GenBank/DDBJ databases">
        <authorList>
            <person name="Bromfield E.S.P."/>
            <person name="Cloutier S."/>
        </authorList>
    </citation>
    <scope>NUCLEOTIDE SEQUENCE</scope>
    <source>
        <strain evidence="1">1S5</strain>
    </source>
</reference>
<accession>A0A8T5VFB6</accession>
<protein>
    <submittedName>
        <fullName evidence="1">Uncharacterized protein</fullName>
    </submittedName>
</protein>
<name>A0A8T5VFB6_9BRAD</name>
<proteinExistence type="predicted"/>